<dbReference type="STRING" id="3694.A0A3N7FNM4"/>
<dbReference type="SUPFAM" id="SSF54171">
    <property type="entry name" value="DNA-binding domain"/>
    <property type="match status" value="2"/>
</dbReference>
<evidence type="ECO:0000256" key="7">
    <source>
        <dbReference type="ARBA" id="ARBA00037973"/>
    </source>
</evidence>
<dbReference type="CDD" id="cd00018">
    <property type="entry name" value="AP2"/>
    <property type="match status" value="1"/>
</dbReference>
<keyword evidence="11" id="KW-1185">Reference proteome</keyword>
<evidence type="ECO:0000256" key="6">
    <source>
        <dbReference type="ARBA" id="ARBA00023242"/>
    </source>
</evidence>
<dbReference type="FunCoup" id="A0A3N7FNM4">
    <property type="interactions" value="103"/>
</dbReference>
<feature type="compositionally biased region" description="Basic residues" evidence="8">
    <location>
        <begin position="154"/>
        <end position="163"/>
    </location>
</feature>
<evidence type="ECO:0000256" key="4">
    <source>
        <dbReference type="ARBA" id="ARBA00023159"/>
    </source>
</evidence>
<dbReference type="PRINTS" id="PR00367">
    <property type="entry name" value="ETHRSPELEMNT"/>
</dbReference>
<dbReference type="GO" id="GO:0003700">
    <property type="term" value="F:DNA-binding transcription factor activity"/>
    <property type="evidence" value="ECO:0007669"/>
    <property type="project" value="InterPro"/>
</dbReference>
<evidence type="ECO:0000256" key="2">
    <source>
        <dbReference type="ARBA" id="ARBA00023015"/>
    </source>
</evidence>
<comment type="subcellular location">
    <subcellularLocation>
        <location evidence="1">Nucleus</location>
    </subcellularLocation>
</comment>
<dbReference type="Pfam" id="PF00847">
    <property type="entry name" value="AP2"/>
    <property type="match status" value="1"/>
</dbReference>
<dbReference type="GO" id="GO:0005634">
    <property type="term" value="C:nucleus"/>
    <property type="evidence" value="ECO:0007669"/>
    <property type="project" value="UniProtKB-SubCell"/>
</dbReference>
<dbReference type="PANTHER" id="PTHR32467">
    <property type="entry name" value="AP2-LIKE ETHYLENE-RESPONSIVE TRANSCRIPTION FACTOR"/>
    <property type="match status" value="1"/>
</dbReference>
<evidence type="ECO:0000256" key="1">
    <source>
        <dbReference type="ARBA" id="ARBA00004123"/>
    </source>
</evidence>
<accession>A0A3N7FNM4</accession>
<dbReference type="SMART" id="SM00380">
    <property type="entry name" value="AP2"/>
    <property type="match status" value="2"/>
</dbReference>
<keyword evidence="5" id="KW-0804">Transcription</keyword>
<dbReference type="InterPro" id="IPR016177">
    <property type="entry name" value="DNA-bd_dom_sf"/>
</dbReference>
<sequence length="503" mass="55391">MLDLNLGISSSDSCCEDNNKNNMMVIVDVENHQEEEEAASRTQQMEDSATSNSSITNTTEDENSSNNSNSAFIFDILKKDGNFTNTSAINASKETSRNCDFTTQQLFPESTGLELNFQPGLAVASAARPQWLKLSQMGSSPEAEPENVQQKQQQARKSRRGPRSRSSQYRGVTFYRRTGRWESHIWDCGKQVYLAGGFDTAHAAARAYDRAAIKFRGVDADINFNSSDYEEDMKQMKNLSKEEFVHILRRQSTGFSRGSSKYRGVTLHKCGRWEARMGQFLGKKYIYLGLFDSEVEAARAYDKAALEFNGREAVTNFEPSVYKGDVISDPNNGGSGHNLDLSLGISQPSNDPKGNDSVGDSHCRYGGCEIPRKERQVVEGSTAAAHMGLQTLHGSPMASKNLPAWSGIYPGLLSSYEERTTEKKVEAVSSPRFSSWPWLINGSNNVVATMSQLSVAASSGFSSTITASSATLPFNQQNHFASNLRLAASTTSSPNPSLYSYKR</sequence>
<keyword evidence="2" id="KW-0805">Transcription regulation</keyword>
<protein>
    <recommendedName>
        <fullName evidence="9">AP2/ERF domain-containing protein</fullName>
    </recommendedName>
</protein>
<dbReference type="Gene3D" id="3.30.730.10">
    <property type="entry name" value="AP2/ERF domain"/>
    <property type="match status" value="2"/>
</dbReference>
<feature type="domain" description="AP2/ERF" evidence="9">
    <location>
        <begin position="168"/>
        <end position="225"/>
    </location>
</feature>
<evidence type="ECO:0000259" key="9">
    <source>
        <dbReference type="PROSITE" id="PS51032"/>
    </source>
</evidence>
<evidence type="ECO:0000313" key="10">
    <source>
        <dbReference type="EMBL" id="RQO97066.1"/>
    </source>
</evidence>
<feature type="region of interest" description="Disordered" evidence="8">
    <location>
        <begin position="135"/>
        <end position="169"/>
    </location>
</feature>
<comment type="similarity">
    <text evidence="7">Belongs to the AP2/ERF transcription factor family. AP2 subfamily.</text>
</comment>
<evidence type="ECO:0000313" key="11">
    <source>
        <dbReference type="Proteomes" id="UP000006729"/>
    </source>
</evidence>
<dbReference type="PROSITE" id="PS51032">
    <property type="entry name" value="AP2_ERF"/>
    <property type="match status" value="2"/>
</dbReference>
<keyword evidence="4" id="KW-0010">Activator</keyword>
<dbReference type="InParanoid" id="A0A3N7FNM4"/>
<keyword evidence="6" id="KW-0539">Nucleus</keyword>
<proteinExistence type="inferred from homology"/>
<gene>
    <name evidence="10" type="ORF">POPTR_010G216200</name>
</gene>
<dbReference type="AlphaFoldDB" id="A0A3N7FNM4"/>
<evidence type="ECO:0000256" key="8">
    <source>
        <dbReference type="SAM" id="MobiDB-lite"/>
    </source>
</evidence>
<organism evidence="10 11">
    <name type="scientific">Populus trichocarpa</name>
    <name type="common">Western balsam poplar</name>
    <name type="synonym">Populus balsamifera subsp. trichocarpa</name>
    <dbReference type="NCBI Taxonomy" id="3694"/>
    <lineage>
        <taxon>Eukaryota</taxon>
        <taxon>Viridiplantae</taxon>
        <taxon>Streptophyta</taxon>
        <taxon>Embryophyta</taxon>
        <taxon>Tracheophyta</taxon>
        <taxon>Spermatophyta</taxon>
        <taxon>Magnoliopsida</taxon>
        <taxon>eudicotyledons</taxon>
        <taxon>Gunneridae</taxon>
        <taxon>Pentapetalae</taxon>
        <taxon>rosids</taxon>
        <taxon>fabids</taxon>
        <taxon>Malpighiales</taxon>
        <taxon>Salicaceae</taxon>
        <taxon>Saliceae</taxon>
        <taxon>Populus</taxon>
    </lineage>
</organism>
<evidence type="ECO:0000256" key="3">
    <source>
        <dbReference type="ARBA" id="ARBA00023125"/>
    </source>
</evidence>
<feature type="region of interest" description="Disordered" evidence="8">
    <location>
        <begin position="33"/>
        <end position="68"/>
    </location>
</feature>
<dbReference type="FunFam" id="3.30.730.10:FF:000004">
    <property type="entry name" value="AP2-like ethylene-responsive transcription factor"/>
    <property type="match status" value="1"/>
</dbReference>
<feature type="region of interest" description="Disordered" evidence="8">
    <location>
        <begin position="337"/>
        <end position="360"/>
    </location>
</feature>
<keyword evidence="3" id="KW-0238">DNA-binding</keyword>
<dbReference type="OrthoDB" id="207175at2759"/>
<dbReference type="InterPro" id="IPR036955">
    <property type="entry name" value="AP2/ERF_dom_sf"/>
</dbReference>
<dbReference type="EMBL" id="CM009299">
    <property type="protein sequence ID" value="RQO97066.1"/>
    <property type="molecule type" value="Genomic_DNA"/>
</dbReference>
<dbReference type="Proteomes" id="UP000006729">
    <property type="component" value="Chromosome 10"/>
</dbReference>
<name>A0A3N7FNM4_POPTR</name>
<dbReference type="GO" id="GO:0003677">
    <property type="term" value="F:DNA binding"/>
    <property type="evidence" value="ECO:0007669"/>
    <property type="project" value="UniProtKB-KW"/>
</dbReference>
<reference evidence="10 11" key="1">
    <citation type="journal article" date="2006" name="Science">
        <title>The genome of black cottonwood, Populus trichocarpa (Torr. &amp; Gray).</title>
        <authorList>
            <person name="Tuskan G.A."/>
            <person name="Difazio S."/>
            <person name="Jansson S."/>
            <person name="Bohlmann J."/>
            <person name="Grigoriev I."/>
            <person name="Hellsten U."/>
            <person name="Putnam N."/>
            <person name="Ralph S."/>
            <person name="Rombauts S."/>
            <person name="Salamov A."/>
            <person name="Schein J."/>
            <person name="Sterck L."/>
            <person name="Aerts A."/>
            <person name="Bhalerao R.R."/>
            <person name="Bhalerao R.P."/>
            <person name="Blaudez D."/>
            <person name="Boerjan W."/>
            <person name="Brun A."/>
            <person name="Brunner A."/>
            <person name="Busov V."/>
            <person name="Campbell M."/>
            <person name="Carlson J."/>
            <person name="Chalot M."/>
            <person name="Chapman J."/>
            <person name="Chen G.L."/>
            <person name="Cooper D."/>
            <person name="Coutinho P.M."/>
            <person name="Couturier J."/>
            <person name="Covert S."/>
            <person name="Cronk Q."/>
            <person name="Cunningham R."/>
            <person name="Davis J."/>
            <person name="Degroeve S."/>
            <person name="Dejardin A."/>
            <person name="Depamphilis C."/>
            <person name="Detter J."/>
            <person name="Dirks B."/>
            <person name="Dubchak I."/>
            <person name="Duplessis S."/>
            <person name="Ehlting J."/>
            <person name="Ellis B."/>
            <person name="Gendler K."/>
            <person name="Goodstein D."/>
            <person name="Gribskov M."/>
            <person name="Grimwood J."/>
            <person name="Groover A."/>
            <person name="Gunter L."/>
            <person name="Hamberger B."/>
            <person name="Heinze B."/>
            <person name="Helariutta Y."/>
            <person name="Henrissat B."/>
            <person name="Holligan D."/>
            <person name="Holt R."/>
            <person name="Huang W."/>
            <person name="Islam-Faridi N."/>
            <person name="Jones S."/>
            <person name="Jones-Rhoades M."/>
            <person name="Jorgensen R."/>
            <person name="Joshi C."/>
            <person name="Kangasjarvi J."/>
            <person name="Karlsson J."/>
            <person name="Kelleher C."/>
            <person name="Kirkpatrick R."/>
            <person name="Kirst M."/>
            <person name="Kohler A."/>
            <person name="Kalluri U."/>
            <person name="Larimer F."/>
            <person name="Leebens-Mack J."/>
            <person name="Leple J.C."/>
            <person name="Locascio P."/>
            <person name="Lou Y."/>
            <person name="Lucas S."/>
            <person name="Martin F."/>
            <person name="Montanini B."/>
            <person name="Napoli C."/>
            <person name="Nelson D.R."/>
            <person name="Nelson C."/>
            <person name="Nieminen K."/>
            <person name="Nilsson O."/>
            <person name="Pereda V."/>
            <person name="Peter G."/>
            <person name="Philippe R."/>
            <person name="Pilate G."/>
            <person name="Poliakov A."/>
            <person name="Razumovskaya J."/>
            <person name="Richardson P."/>
            <person name="Rinaldi C."/>
            <person name="Ritland K."/>
            <person name="Rouze P."/>
            <person name="Ryaboy D."/>
            <person name="Schmutz J."/>
            <person name="Schrader J."/>
            <person name="Segerman B."/>
            <person name="Shin H."/>
            <person name="Siddiqui A."/>
            <person name="Sterky F."/>
            <person name="Terry A."/>
            <person name="Tsai C.J."/>
            <person name="Uberbacher E."/>
            <person name="Unneberg P."/>
            <person name="Vahala J."/>
            <person name="Wall K."/>
            <person name="Wessler S."/>
            <person name="Yang G."/>
            <person name="Yin T."/>
            <person name="Douglas C."/>
            <person name="Marra M."/>
            <person name="Sandberg G."/>
            <person name="Van de Peer Y."/>
            <person name="Rokhsar D."/>
        </authorList>
    </citation>
    <scope>NUCLEOTIDE SEQUENCE [LARGE SCALE GENOMIC DNA]</scope>
    <source>
        <strain evidence="11">cv. Nisqually</strain>
    </source>
</reference>
<feature type="compositionally biased region" description="Low complexity" evidence="8">
    <location>
        <begin position="47"/>
        <end position="68"/>
    </location>
</feature>
<evidence type="ECO:0000256" key="5">
    <source>
        <dbReference type="ARBA" id="ARBA00023163"/>
    </source>
</evidence>
<feature type="domain" description="AP2/ERF" evidence="9">
    <location>
        <begin position="261"/>
        <end position="318"/>
    </location>
</feature>
<dbReference type="InterPro" id="IPR001471">
    <property type="entry name" value="AP2/ERF_dom"/>
</dbReference>
<dbReference type="PANTHER" id="PTHR32467:SF177">
    <property type="entry name" value="AP2-LIKE ETHYLENE-RESPONSIVE TRANSCRIPTION FACTOR SMZ-RELATED"/>
    <property type="match status" value="1"/>
</dbReference>